<dbReference type="EMBL" id="CAJFCJ010000019">
    <property type="protein sequence ID" value="CAD5123160.1"/>
    <property type="molecule type" value="Genomic_DNA"/>
</dbReference>
<gene>
    <name evidence="2" type="ORF">DGYR_LOCUS10870</name>
</gene>
<sequence length="1847" mass="210055">MGSEAITTTHDNMEIAKERMKVIKPASAPFDSMPFDVMKITSLTAAAQSLYPKPSHDLITTMSHNNSKYISERWQEDIALKWLEYDPVSDGDGHLRQLIETYAAETKKAIVSQQEVEDKLKLSKKEQELVWKTVTRVTEKYGKCADGNNVKVTHTFEIKEFDKIAFEKLQSSLTDLRNSAVTNVHIHSARIARLELDSHVYGLCVNPHAVYIKNAIKQFWGYTRFGESDVVHKDVRRWISLLITAWHNTIQDPYEVLEIVELAVRSQASWTANFIQVNPSYIDLVMKSLHIITKRPENMEKRDASLDEEWLIIDNLGEIESRTEKVLLAFLDQVPVRQSIYQKLDSGSYDCEVMMACVEHVCQILENVTKEYESCGTAQERIAVLLLQLSKVIGSDCRIKQSSNFSNTYDAIILHCTEVLMSTRRLCRFSSSLPFNNISPTAAANCAFIIRKDDVTQQIERLEGPHYFLTALVNLCKQHPVQMAAAACLDVVELFVLREEETKLAITLLSELISTSPDIVLNTLLRLSLKFPTKMAKIWHYIPVEPWRNLETKLLEELLAIDKTVGQMILSKIPWRFLSSELHYWVYKILLKELFPQSWVWKVAVQLHFVQVLSLEKIEKTLHLDKMFHFITKIKEGAITESVLVDLMEIMKYLLQDGHIIAVLKCLDSLDTHKPDFPKKFSLEIIKTLLIEPEASKLIKSIIVSHIIRDPTTADWWVKIITNIADWYVIPEVMDALELLCSAIYRYSPTKVSFFDDHVNNTILEQPKGLIGSLASWFSSKTSVFDKRFFFAYFWLGAKSKLEEEKWKHLNHSESPKKILTKSGLERSVIFELAEIIIICKDHSLTPIFWSELTKYGTTGALILKTNTKLYKRLKDRLSTSGNSAIDMFKWIDNPKLNRVPEIHQNFSFADLDKLLDQTSKPWRNIVQPMYDLPPTDKPDRTTPLSRFKLHVDTEKNTIIASYSFDWSQPPIEPIPFNILTNKDALLASCRSEIGILTDAASRASGRAAKLVVVDMELLEELLPNLFYYISEKITVAKECSSILPYRSCSGAAGISFQTEITHVRDYTQKRVSDNRSDHSHLIMETVEKSSKVVCLSVTKLNAVTANLVHLIKTTVSATEREVAGSAAMELLQLISLSMSDETEIWPPTNNLFASIVGKLGESAMLAVPNGLHHIIKCILCRPKTLSPLLCSAFNVNNVPEEFSNFYDEVGEIGKAYSPESARPLLNRFDFDIWLTTTPDIKQINRIVKTIVSGIIHNPELSGIYCMHAAKLTSFGYSQAIDSFIQACSRGELKDEVWLHIDISIGYRLNCSNVLRSLESTWLRQRSSGSNLYDIWRNYMKHMAKLIMTLLRNVADKDQLFGLINGVLSPWLIADKSKSVPQQPYESDVHVRYAQLMAKTYAEAITEFDLLRCGWMTIFELTSGWTGNVRSDLLPVFENLTWENFDFEDQEMLHTLVEMPRYFLLKVINRLPLTKLATNPSLLGVILLLFNSICAENTQNRDDLFNLLVIARTWDWSKVANEDLINCLKEFKRVYSADCLLSDRTSLHYGLLELIWSVCRVQDSCNFAREYMTILAEFVGEISKEADKTSIIYANLLQKAENRPECIPNCLSALNICNPTSEKQLLNVAIDWARGGTNITTEIVDSACKGLASLESTCRIVEASAECAFEKNGHTSLDSLASFFRTPSLGEFSDVCIKNQCILVLCLMAKREEPGRFMESVTSYTRKLRDLKPENEPKVIQLWRLALLKNSMEFAPILEEIANASTPNSILVTLRLKNAAPLSQKLRLFACILASSLGKCELSDVSFASNLKNYVDFGKRLLSENNKGCIECLQELLPVFYPDSLYA</sequence>
<dbReference type="InterPro" id="IPR051436">
    <property type="entry name" value="Autophagy-related_EPG5"/>
</dbReference>
<comment type="caution">
    <text evidence="2">The sequence shown here is derived from an EMBL/GenBank/DDBJ whole genome shotgun (WGS) entry which is preliminary data.</text>
</comment>
<dbReference type="PANTHER" id="PTHR31139">
    <property type="entry name" value="ECTOPIC P GRANULES PROTEIN 5 HOMOLOG"/>
    <property type="match status" value="1"/>
</dbReference>
<dbReference type="GO" id="GO:0005737">
    <property type="term" value="C:cytoplasm"/>
    <property type="evidence" value="ECO:0007669"/>
    <property type="project" value="TreeGrafter"/>
</dbReference>
<evidence type="ECO:0000313" key="2">
    <source>
        <dbReference type="EMBL" id="CAD5123160.1"/>
    </source>
</evidence>
<feature type="domain" description="Epg5-like central TPR repeats" evidence="1">
    <location>
        <begin position="1170"/>
        <end position="1404"/>
    </location>
</feature>
<evidence type="ECO:0000259" key="1">
    <source>
        <dbReference type="Pfam" id="PF26103"/>
    </source>
</evidence>
<organism evidence="2 3">
    <name type="scientific">Dimorphilus gyrociliatus</name>
    <dbReference type="NCBI Taxonomy" id="2664684"/>
    <lineage>
        <taxon>Eukaryota</taxon>
        <taxon>Metazoa</taxon>
        <taxon>Spiralia</taxon>
        <taxon>Lophotrochozoa</taxon>
        <taxon>Annelida</taxon>
        <taxon>Polychaeta</taxon>
        <taxon>Polychaeta incertae sedis</taxon>
        <taxon>Dinophilidae</taxon>
        <taxon>Dimorphilus</taxon>
    </lineage>
</organism>
<dbReference type="InterPro" id="IPR059030">
    <property type="entry name" value="TPR_Epg5_mid"/>
</dbReference>
<dbReference type="Proteomes" id="UP000549394">
    <property type="component" value="Unassembled WGS sequence"/>
</dbReference>
<reference evidence="2 3" key="1">
    <citation type="submission" date="2020-08" db="EMBL/GenBank/DDBJ databases">
        <authorList>
            <person name="Hejnol A."/>
        </authorList>
    </citation>
    <scope>NUCLEOTIDE SEQUENCE [LARGE SCALE GENOMIC DNA]</scope>
</reference>
<proteinExistence type="predicted"/>
<dbReference type="GO" id="GO:0097352">
    <property type="term" value="P:autophagosome maturation"/>
    <property type="evidence" value="ECO:0007669"/>
    <property type="project" value="TreeGrafter"/>
</dbReference>
<protein>
    <submittedName>
        <fullName evidence="2">DgyrCDS11530</fullName>
    </submittedName>
</protein>
<keyword evidence="3" id="KW-1185">Reference proteome</keyword>
<accession>A0A7I8W4N5</accession>
<name>A0A7I8W4N5_9ANNE</name>
<dbReference type="Pfam" id="PF26103">
    <property type="entry name" value="TPR_Epg5"/>
    <property type="match status" value="1"/>
</dbReference>
<evidence type="ECO:0000313" key="3">
    <source>
        <dbReference type="Proteomes" id="UP000549394"/>
    </source>
</evidence>
<dbReference type="PANTHER" id="PTHR31139:SF4">
    <property type="entry name" value="ECTOPIC P GRANULES PROTEIN 5 HOMOLOG"/>
    <property type="match status" value="1"/>
</dbReference>